<organism evidence="2 3">
    <name type="scientific">Trichinella nelsoni</name>
    <dbReference type="NCBI Taxonomy" id="6336"/>
    <lineage>
        <taxon>Eukaryota</taxon>
        <taxon>Metazoa</taxon>
        <taxon>Ecdysozoa</taxon>
        <taxon>Nematoda</taxon>
        <taxon>Enoplea</taxon>
        <taxon>Dorylaimia</taxon>
        <taxon>Trichinellida</taxon>
        <taxon>Trichinellidae</taxon>
        <taxon>Trichinella</taxon>
    </lineage>
</organism>
<name>A0A0V0RSA9_9BILA</name>
<sequence length="69" mass="8298">MQVKETITRQRRLDLTVEYIIRAIEIRRWMVFSNIRMEDDLKGCLTSVIIFTQNCKSRYTTLPNITFLN</sequence>
<reference evidence="2 3" key="1">
    <citation type="submission" date="2015-01" db="EMBL/GenBank/DDBJ databases">
        <title>Evolution of Trichinella species and genotypes.</title>
        <authorList>
            <person name="Korhonen P.K."/>
            <person name="Edoardo P."/>
            <person name="Giuseppe L.R."/>
            <person name="Gasser R.B."/>
        </authorList>
    </citation>
    <scope>NUCLEOTIDE SEQUENCE [LARGE SCALE GENOMIC DNA]</scope>
    <source>
        <strain evidence="2">ISS37</strain>
    </source>
</reference>
<proteinExistence type="predicted"/>
<dbReference type="Proteomes" id="UP000054630">
    <property type="component" value="Unassembled WGS sequence"/>
</dbReference>
<dbReference type="EMBL" id="JYDL01000092">
    <property type="protein sequence ID" value="KRX17162.1"/>
    <property type="molecule type" value="Genomic_DNA"/>
</dbReference>
<protein>
    <submittedName>
        <fullName evidence="2">Uncharacterized protein</fullName>
    </submittedName>
</protein>
<dbReference type="EMBL" id="JYDL01000092">
    <property type="protein sequence ID" value="KRX17151.1"/>
    <property type="molecule type" value="Genomic_DNA"/>
</dbReference>
<dbReference type="AlphaFoldDB" id="A0A0V0RSA9"/>
<comment type="caution">
    <text evidence="2">The sequence shown here is derived from an EMBL/GenBank/DDBJ whole genome shotgun (WGS) entry which is preliminary data.</text>
</comment>
<evidence type="ECO:0000313" key="1">
    <source>
        <dbReference type="EMBL" id="KRX17151.1"/>
    </source>
</evidence>
<evidence type="ECO:0000313" key="3">
    <source>
        <dbReference type="Proteomes" id="UP000054630"/>
    </source>
</evidence>
<accession>A0A0V0RSA9</accession>
<keyword evidence="3" id="KW-1185">Reference proteome</keyword>
<gene>
    <name evidence="1" type="ORF">T07_12549</name>
    <name evidence="2" type="ORF">T07_1883</name>
</gene>
<evidence type="ECO:0000313" key="2">
    <source>
        <dbReference type="EMBL" id="KRX17162.1"/>
    </source>
</evidence>